<dbReference type="InterPro" id="IPR005477">
    <property type="entry name" value="Dxylulose-5-P_synthase"/>
</dbReference>
<evidence type="ECO:0000256" key="7">
    <source>
        <dbReference type="ARBA" id="ARBA00022679"/>
    </source>
</evidence>
<dbReference type="GO" id="GO:0046872">
    <property type="term" value="F:metal ion binding"/>
    <property type="evidence" value="ECO:0007669"/>
    <property type="project" value="UniProtKB-KW"/>
</dbReference>
<reference evidence="14 15" key="1">
    <citation type="submission" date="2018-06" db="EMBL/GenBank/DDBJ databases">
        <title>Genome sequencing of Oceanotoga sp. sy52.</title>
        <authorList>
            <person name="Mori K."/>
        </authorList>
    </citation>
    <scope>NUCLEOTIDE SEQUENCE [LARGE SCALE GENOMIC DNA]</scope>
    <source>
        <strain evidence="15">sy52</strain>
    </source>
</reference>
<evidence type="ECO:0000256" key="11">
    <source>
        <dbReference type="ARBA" id="ARBA00023052"/>
    </source>
</evidence>
<dbReference type="GO" id="GO:0008661">
    <property type="term" value="F:1-deoxy-D-xylulose-5-phosphate synthase activity"/>
    <property type="evidence" value="ECO:0007669"/>
    <property type="project" value="UniProtKB-EC"/>
</dbReference>
<dbReference type="AlphaFoldDB" id="A0A7G1GA05"/>
<dbReference type="EC" id="2.2.1.7" evidence="6"/>
<evidence type="ECO:0000256" key="6">
    <source>
        <dbReference type="ARBA" id="ARBA00013150"/>
    </source>
</evidence>
<dbReference type="PANTHER" id="PTHR43322">
    <property type="entry name" value="1-D-DEOXYXYLULOSE 5-PHOSPHATE SYNTHASE-RELATED"/>
    <property type="match status" value="1"/>
</dbReference>
<keyword evidence="7" id="KW-0808">Transferase</keyword>
<dbReference type="Proteomes" id="UP000516361">
    <property type="component" value="Chromosome"/>
</dbReference>
<protein>
    <recommendedName>
        <fullName evidence="6">1-deoxy-D-xylulose-5-phosphate synthase</fullName>
        <ecNumber evidence="6">2.2.1.7</ecNumber>
    </recommendedName>
</protein>
<evidence type="ECO:0000256" key="12">
    <source>
        <dbReference type="ARBA" id="ARBA00023229"/>
    </source>
</evidence>
<comment type="pathway">
    <text evidence="3">Metabolic intermediate biosynthesis; 1-deoxy-D-xylulose 5-phosphate biosynthesis; 1-deoxy-D-xylulose 5-phosphate from D-glyceraldehyde 3-phosphate and pyruvate: step 1/1.</text>
</comment>
<evidence type="ECO:0000256" key="4">
    <source>
        <dbReference type="ARBA" id="ARBA00011081"/>
    </source>
</evidence>
<name>A0A7G1GA05_9BACT</name>
<dbReference type="GO" id="GO:0009228">
    <property type="term" value="P:thiamine biosynthetic process"/>
    <property type="evidence" value="ECO:0007669"/>
    <property type="project" value="UniProtKB-KW"/>
</dbReference>
<dbReference type="UniPathway" id="UPA00064">
    <property type="reaction ID" value="UER00091"/>
</dbReference>
<evidence type="ECO:0000256" key="2">
    <source>
        <dbReference type="ARBA" id="ARBA00001964"/>
    </source>
</evidence>
<keyword evidence="11" id="KW-0786">Thiamine pyrophosphate</keyword>
<dbReference type="InterPro" id="IPR005475">
    <property type="entry name" value="Transketolase-like_Pyr-bd"/>
</dbReference>
<dbReference type="Gene3D" id="3.40.50.920">
    <property type="match status" value="1"/>
</dbReference>
<accession>A0A7G1GA05</accession>
<dbReference type="RefSeq" id="WP_190614674.1">
    <property type="nucleotide sequence ID" value="NZ_AP018712.1"/>
</dbReference>
<keyword evidence="8" id="KW-0479">Metal-binding</keyword>
<comment type="subunit">
    <text evidence="5">Homodimer.</text>
</comment>
<dbReference type="SUPFAM" id="SSF52518">
    <property type="entry name" value="Thiamin diphosphate-binding fold (THDP-binding)"/>
    <property type="match status" value="2"/>
</dbReference>
<evidence type="ECO:0000256" key="8">
    <source>
        <dbReference type="ARBA" id="ARBA00022723"/>
    </source>
</evidence>
<organism evidence="14 15">
    <name type="scientific">Tepiditoga spiralis</name>
    <dbReference type="NCBI Taxonomy" id="2108365"/>
    <lineage>
        <taxon>Bacteria</taxon>
        <taxon>Thermotogati</taxon>
        <taxon>Thermotogota</taxon>
        <taxon>Thermotogae</taxon>
        <taxon>Petrotogales</taxon>
        <taxon>Petrotogaceae</taxon>
        <taxon>Tepiditoga</taxon>
    </lineage>
</organism>
<evidence type="ECO:0000256" key="5">
    <source>
        <dbReference type="ARBA" id="ARBA00011738"/>
    </source>
</evidence>
<dbReference type="Pfam" id="PF02780">
    <property type="entry name" value="Transketolase_C"/>
    <property type="match status" value="1"/>
</dbReference>
<gene>
    <name evidence="14" type="primary">dxs</name>
    <name evidence="14" type="ORF">OSSY52_19980</name>
</gene>
<evidence type="ECO:0000313" key="15">
    <source>
        <dbReference type="Proteomes" id="UP000516361"/>
    </source>
</evidence>
<dbReference type="Gene3D" id="3.40.50.970">
    <property type="match status" value="2"/>
</dbReference>
<dbReference type="SUPFAM" id="SSF52922">
    <property type="entry name" value="TK C-terminal domain-like"/>
    <property type="match status" value="1"/>
</dbReference>
<dbReference type="KEGG" id="ocy:OSSY52_19980"/>
<dbReference type="Pfam" id="PF13292">
    <property type="entry name" value="DXP_synthase_N"/>
    <property type="match status" value="1"/>
</dbReference>
<dbReference type="PANTHER" id="PTHR43322:SF5">
    <property type="entry name" value="1-DEOXY-D-XYLULOSE-5-PHOSPHATE SYNTHASE, CHLOROPLASTIC"/>
    <property type="match status" value="1"/>
</dbReference>
<dbReference type="InterPro" id="IPR020826">
    <property type="entry name" value="Transketolase_BS"/>
</dbReference>
<dbReference type="InterPro" id="IPR009014">
    <property type="entry name" value="Transketo_C/PFOR_II"/>
</dbReference>
<dbReference type="InterPro" id="IPR033248">
    <property type="entry name" value="Transketolase_C"/>
</dbReference>
<dbReference type="GO" id="GO:0005829">
    <property type="term" value="C:cytosol"/>
    <property type="evidence" value="ECO:0007669"/>
    <property type="project" value="TreeGrafter"/>
</dbReference>
<keyword evidence="10" id="KW-0784">Thiamine biosynthesis</keyword>
<dbReference type="CDD" id="cd07033">
    <property type="entry name" value="TPP_PYR_DXS_TK_like"/>
    <property type="match status" value="1"/>
</dbReference>
<evidence type="ECO:0000313" key="14">
    <source>
        <dbReference type="EMBL" id="BBE31857.1"/>
    </source>
</evidence>
<comment type="cofactor">
    <cofactor evidence="2">
        <name>thiamine diphosphate</name>
        <dbReference type="ChEBI" id="CHEBI:58937"/>
    </cofactor>
</comment>
<comment type="similarity">
    <text evidence="4">Belongs to the transketolase family. DXPS subfamily.</text>
</comment>
<keyword evidence="9" id="KW-0460">Magnesium</keyword>
<dbReference type="GO" id="GO:0019288">
    <property type="term" value="P:isopentenyl diphosphate biosynthetic process, methylerythritol 4-phosphate pathway"/>
    <property type="evidence" value="ECO:0007669"/>
    <property type="project" value="TreeGrafter"/>
</dbReference>
<proteinExistence type="inferred from homology"/>
<keyword evidence="15" id="KW-1185">Reference proteome</keyword>
<dbReference type="SMART" id="SM00861">
    <property type="entry name" value="Transket_pyr"/>
    <property type="match status" value="1"/>
</dbReference>
<dbReference type="CDD" id="cd02007">
    <property type="entry name" value="TPP_DXS"/>
    <property type="match status" value="1"/>
</dbReference>
<evidence type="ECO:0000256" key="10">
    <source>
        <dbReference type="ARBA" id="ARBA00022977"/>
    </source>
</evidence>
<dbReference type="InterPro" id="IPR029061">
    <property type="entry name" value="THDP-binding"/>
</dbReference>
<sequence>MKDYKKEKMLYNATRKMNYKQLDGFAKNIRKYIYNIVSKGNGHLASNLGVVELTLAMYRTFNPEEDVIIWDTSHQAYVHKLLTGRWGAFKTLRKLNGISGFTNINESRTDRFIAGHAATSIAAGIGYALGDKVLEKSRSIVTVIGDGAFTSGMALESLNQLKYQKTNIKIILNSNDMAISNNVGTLSTLFSKIRVKKSYNTIKKYIKESLNDSEIGQDLELILKKLRNGMKYSIYSEPAGFFEDMGIKYYGPVDGHNIKELELFMKCLKNYNNGPAVLQVLTTKGKGIEKAEKNPSKFHGMSIKKEGLSYSKIVGKTLSILKDYRYLAFTAAMTSGTGLDELKKEAPEKMIDMGITEPSIVTTAAALSLTGILPIVDIYSTFLQRAYDSLIHDVSLQSLPVLFLLDRAGLVGEDGPTHHGIFDIAYLRPIPNIEVLTPLDGFDLANMIYTSIVKEINKPRFIRFPKEYYLGKEEDLFKSLKEVNYNWKYLKKSNSNIYALAVGTLSKTVYKALKDYEVNIIGVRSIKPIDNNIMNEINKNASIVITYEEGILQGGFNEEIKNKKVYAYGIKDFVTHGTREELLKICELDLVSIKTNFEKILERVNLS</sequence>
<dbReference type="NCBIfam" id="NF003933">
    <property type="entry name" value="PRK05444.2-2"/>
    <property type="match status" value="1"/>
</dbReference>
<evidence type="ECO:0000256" key="3">
    <source>
        <dbReference type="ARBA" id="ARBA00004980"/>
    </source>
</evidence>
<dbReference type="PROSITE" id="PS00802">
    <property type="entry name" value="TRANSKETOLASE_2"/>
    <property type="match status" value="1"/>
</dbReference>
<dbReference type="GO" id="GO:0016114">
    <property type="term" value="P:terpenoid biosynthetic process"/>
    <property type="evidence" value="ECO:0007669"/>
    <property type="project" value="InterPro"/>
</dbReference>
<comment type="cofactor">
    <cofactor evidence="1">
        <name>Mg(2+)</name>
        <dbReference type="ChEBI" id="CHEBI:18420"/>
    </cofactor>
</comment>
<feature type="domain" description="Transketolase-like pyrimidine-binding" evidence="13">
    <location>
        <begin position="308"/>
        <end position="472"/>
    </location>
</feature>
<dbReference type="NCBIfam" id="TIGR00204">
    <property type="entry name" value="dxs"/>
    <property type="match status" value="1"/>
</dbReference>
<evidence type="ECO:0000256" key="9">
    <source>
        <dbReference type="ARBA" id="ARBA00022842"/>
    </source>
</evidence>
<dbReference type="Pfam" id="PF02779">
    <property type="entry name" value="Transket_pyr"/>
    <property type="match status" value="1"/>
</dbReference>
<evidence type="ECO:0000259" key="13">
    <source>
        <dbReference type="SMART" id="SM00861"/>
    </source>
</evidence>
<dbReference type="FunCoup" id="A0A7G1GA05">
    <property type="interactions" value="318"/>
</dbReference>
<dbReference type="EMBL" id="AP018712">
    <property type="protein sequence ID" value="BBE31857.1"/>
    <property type="molecule type" value="Genomic_DNA"/>
</dbReference>
<evidence type="ECO:0000256" key="1">
    <source>
        <dbReference type="ARBA" id="ARBA00001946"/>
    </source>
</evidence>
<keyword evidence="12" id="KW-0414">Isoprene biosynthesis</keyword>
<dbReference type="InParanoid" id="A0A7G1GA05"/>